<comment type="caution">
    <text evidence="3">The sequence shown here is derived from an EMBL/GenBank/DDBJ whole genome shotgun (WGS) entry which is preliminary data.</text>
</comment>
<dbReference type="RefSeq" id="WP_195034746.1">
    <property type="nucleotide sequence ID" value="NZ_JADLQO010000004.1"/>
</dbReference>
<name>A0ABS0CBQ2_9NOCA</name>
<evidence type="ECO:0000313" key="4">
    <source>
        <dbReference type="Proteomes" id="UP000807309"/>
    </source>
</evidence>
<sequence length="80" mass="8345">MAPGEGSSDEGQDVSSGSAGGEAPDAPPQIRGRSDPSVENVWLRRRPPPERPGAPRMSTVALLVLFLAVLALYIVLHQGG</sequence>
<organism evidence="3 4">
    <name type="scientific">Nocardia abscessus</name>
    <dbReference type="NCBI Taxonomy" id="120957"/>
    <lineage>
        <taxon>Bacteria</taxon>
        <taxon>Bacillati</taxon>
        <taxon>Actinomycetota</taxon>
        <taxon>Actinomycetes</taxon>
        <taxon>Mycobacteriales</taxon>
        <taxon>Nocardiaceae</taxon>
        <taxon>Nocardia</taxon>
    </lineage>
</organism>
<evidence type="ECO:0000313" key="3">
    <source>
        <dbReference type="EMBL" id="MBF6227790.1"/>
    </source>
</evidence>
<dbReference type="EMBL" id="JADLRE010000017">
    <property type="protein sequence ID" value="MBF6227790.1"/>
    <property type="molecule type" value="Genomic_DNA"/>
</dbReference>
<keyword evidence="4" id="KW-1185">Reference proteome</keyword>
<feature type="region of interest" description="Disordered" evidence="1">
    <location>
        <begin position="1"/>
        <end position="55"/>
    </location>
</feature>
<reference evidence="3 4" key="1">
    <citation type="submission" date="2020-10" db="EMBL/GenBank/DDBJ databases">
        <title>Identification of Nocardia species via Next-generation sequencing and recognition of intraspecies genetic diversity.</title>
        <authorList>
            <person name="Li P."/>
            <person name="Li P."/>
            <person name="Lu B."/>
        </authorList>
    </citation>
    <scope>NUCLEOTIDE SEQUENCE [LARGE SCALE GENOMIC DNA]</scope>
    <source>
        <strain evidence="3 4">N-11</strain>
    </source>
</reference>
<proteinExistence type="predicted"/>
<keyword evidence="2" id="KW-0472">Membrane</keyword>
<feature type="transmembrane region" description="Helical" evidence="2">
    <location>
        <begin position="57"/>
        <end position="76"/>
    </location>
</feature>
<evidence type="ECO:0000256" key="1">
    <source>
        <dbReference type="SAM" id="MobiDB-lite"/>
    </source>
</evidence>
<keyword evidence="2" id="KW-1133">Transmembrane helix</keyword>
<keyword evidence="2" id="KW-0812">Transmembrane</keyword>
<accession>A0ABS0CBQ2</accession>
<protein>
    <submittedName>
        <fullName evidence="3">Uncharacterized protein</fullName>
    </submittedName>
</protein>
<gene>
    <name evidence="3" type="ORF">IU470_22100</name>
</gene>
<dbReference type="Proteomes" id="UP000807309">
    <property type="component" value="Unassembled WGS sequence"/>
</dbReference>
<evidence type="ECO:0000256" key="2">
    <source>
        <dbReference type="SAM" id="Phobius"/>
    </source>
</evidence>